<dbReference type="Pfam" id="PF09535">
    <property type="entry name" value="Gmx_para_CXXCG"/>
    <property type="match status" value="1"/>
</dbReference>
<protein>
    <submittedName>
        <fullName evidence="1">Uncharacterized protein</fullName>
    </submittedName>
</protein>
<sequence>MLDAASLPSDVDIFRLANFTTMIVGTDRFVDAVKRLGLPGLSAEELPVR</sequence>
<reference evidence="1 2" key="1">
    <citation type="journal article" date="2016" name="PLoS ONE">
        <title>Complete Genome Sequence and Comparative Genomics of a Novel Myxobacterium Myxococcus hansupus.</title>
        <authorList>
            <person name="Sharma G."/>
            <person name="Narwani T."/>
            <person name="Subramanian S."/>
        </authorList>
    </citation>
    <scope>NUCLEOTIDE SEQUENCE [LARGE SCALE GENOMIC DNA]</scope>
    <source>
        <strain evidence="2">mixupus</strain>
    </source>
</reference>
<dbReference type="Proteomes" id="UP000009026">
    <property type="component" value="Chromosome"/>
</dbReference>
<gene>
    <name evidence="1" type="ORF">A176_006749</name>
</gene>
<evidence type="ECO:0000313" key="2">
    <source>
        <dbReference type="Proteomes" id="UP000009026"/>
    </source>
</evidence>
<dbReference type="KEGG" id="mym:A176_006749"/>
<evidence type="ECO:0000313" key="1">
    <source>
        <dbReference type="EMBL" id="AKQ69837.1"/>
    </source>
</evidence>
<keyword evidence="2" id="KW-1185">Reference proteome</keyword>
<accession>A0A0H4XN81</accession>
<name>A0A0H4XN81_9BACT</name>
<organism evidence="1 2">
    <name type="scientific">Pseudomyxococcus hansupus</name>
    <dbReference type="NCBI Taxonomy" id="1297742"/>
    <lineage>
        <taxon>Bacteria</taxon>
        <taxon>Pseudomonadati</taxon>
        <taxon>Myxococcota</taxon>
        <taxon>Myxococcia</taxon>
        <taxon>Myxococcales</taxon>
        <taxon>Cystobacterineae</taxon>
        <taxon>Myxococcaceae</taxon>
        <taxon>Pseudomyxococcus</taxon>
    </lineage>
</organism>
<proteinExistence type="predicted"/>
<dbReference type="EMBL" id="CP012109">
    <property type="protein sequence ID" value="AKQ69837.1"/>
    <property type="molecule type" value="Genomic_DNA"/>
</dbReference>
<dbReference type="PATRIC" id="fig|1297742.4.peg.6847"/>
<dbReference type="eggNOG" id="ENOG502ZZV4">
    <property type="taxonomic scope" value="Bacteria"/>
</dbReference>
<dbReference type="AlphaFoldDB" id="A0A0H4XN81"/>
<dbReference type="InterPro" id="IPR011750">
    <property type="entry name" value="Gmx_para_CXXCG"/>
</dbReference>